<protein>
    <recommendedName>
        <fullName evidence="3">Holliday junction resolvase</fullName>
    </recommendedName>
</protein>
<evidence type="ECO:0000313" key="1">
    <source>
        <dbReference type="EMBL" id="MDE8648145.1"/>
    </source>
</evidence>
<gene>
    <name evidence="1" type="ORF">PXH69_24565</name>
</gene>
<proteinExistence type="predicted"/>
<evidence type="ECO:0008006" key="3">
    <source>
        <dbReference type="Google" id="ProtNLM"/>
    </source>
</evidence>
<dbReference type="AlphaFoldDB" id="A0AAW6LRZ2"/>
<accession>A0AAW6LRZ2</accession>
<dbReference type="Proteomes" id="UP001217325">
    <property type="component" value="Unassembled WGS sequence"/>
</dbReference>
<organism evidence="1 2">
    <name type="scientific">Rhodococcus qingshengii</name>
    <dbReference type="NCBI Taxonomy" id="334542"/>
    <lineage>
        <taxon>Bacteria</taxon>
        <taxon>Bacillati</taxon>
        <taxon>Actinomycetota</taxon>
        <taxon>Actinomycetes</taxon>
        <taxon>Mycobacteriales</taxon>
        <taxon>Nocardiaceae</taxon>
        <taxon>Rhodococcus</taxon>
        <taxon>Rhodococcus erythropolis group</taxon>
    </lineage>
</organism>
<name>A0AAW6LRZ2_RHOSG</name>
<comment type="caution">
    <text evidence="1">The sequence shown here is derived from an EMBL/GenBank/DDBJ whole genome shotgun (WGS) entry which is preliminary data.</text>
</comment>
<sequence length="126" mass="14230">MTSRMKAKGDRYERDVRMLARMNGFPGAERTKAGYERDAGDIHLDPRMGLGPGVIIQCKDVRTPVWTEWIEQLALQQEESKADFSFIALKRSRPGKAPLNLAVLPFEHMLTLLRLAGYGTPLEDQS</sequence>
<dbReference type="EMBL" id="JARDXE010000017">
    <property type="protein sequence ID" value="MDE8648145.1"/>
    <property type="molecule type" value="Genomic_DNA"/>
</dbReference>
<reference evidence="1" key="1">
    <citation type="submission" date="2023-02" db="EMBL/GenBank/DDBJ databases">
        <title>A novel hydrolase synthesized by Rhodococcus erythropolis HQ is responsible for the detoxification of Zearalenone.</title>
        <authorList>
            <person name="Hu J."/>
            <person name="Xu J."/>
        </authorList>
    </citation>
    <scope>NUCLEOTIDE SEQUENCE</scope>
    <source>
        <strain evidence="1">HQ</strain>
    </source>
</reference>
<dbReference type="RefSeq" id="WP_275232383.1">
    <property type="nucleotide sequence ID" value="NZ_JARDXE010000017.1"/>
</dbReference>
<evidence type="ECO:0000313" key="2">
    <source>
        <dbReference type="Proteomes" id="UP001217325"/>
    </source>
</evidence>